<name>A0A0C5VGC6_9GAMM</name>
<accession>A0A0C5VGC6</accession>
<keyword evidence="2" id="KW-1185">Reference proteome</keyword>
<evidence type="ECO:0000313" key="2">
    <source>
        <dbReference type="Proteomes" id="UP000032266"/>
    </source>
</evidence>
<dbReference type="Proteomes" id="UP000032266">
    <property type="component" value="Chromosome"/>
</dbReference>
<dbReference type="AlphaFoldDB" id="A0A0C5VGC6"/>
<dbReference type="NCBIfam" id="TIGR01611">
    <property type="entry name" value="tail_tube"/>
    <property type="match status" value="1"/>
</dbReference>
<protein>
    <submittedName>
        <fullName evidence="1">Phage tail tube protein FII</fullName>
    </submittedName>
</protein>
<proteinExistence type="predicted"/>
<reference evidence="1 2" key="1">
    <citation type="submission" date="2014-01" db="EMBL/GenBank/DDBJ databases">
        <title>Full genme sequencing of cellulolytic bacterium Gynuella sunshinyii YC6258T gen. nov., sp. nov.</title>
        <authorList>
            <person name="Khan H."/>
            <person name="Chung E.J."/>
            <person name="Chung Y.R."/>
        </authorList>
    </citation>
    <scope>NUCLEOTIDE SEQUENCE [LARGE SCALE GENOMIC DNA]</scope>
    <source>
        <strain evidence="1 2">YC6258</strain>
    </source>
</reference>
<dbReference type="EMBL" id="CP007142">
    <property type="protein sequence ID" value="AJQ93231.1"/>
    <property type="molecule type" value="Genomic_DNA"/>
</dbReference>
<dbReference type="HOGENOM" id="CLU_130297_2_0_6"/>
<organism evidence="1 2">
    <name type="scientific">Gynuella sunshinyii YC6258</name>
    <dbReference type="NCBI Taxonomy" id="1445510"/>
    <lineage>
        <taxon>Bacteria</taxon>
        <taxon>Pseudomonadati</taxon>
        <taxon>Pseudomonadota</taxon>
        <taxon>Gammaproteobacteria</taxon>
        <taxon>Oceanospirillales</taxon>
        <taxon>Saccharospirillaceae</taxon>
        <taxon>Gynuella</taxon>
    </lineage>
</organism>
<dbReference type="KEGG" id="gsn:YC6258_01183"/>
<dbReference type="Pfam" id="PF04985">
    <property type="entry name" value="Phage_tube"/>
    <property type="match status" value="1"/>
</dbReference>
<sequence>MLVPKVLKNFNLFIAGQGYAGRIQQITLPKLTLRTEEYRLGGLDTGVKIDMGMEPMECELILSEYDAELIRRFGIPHADMRVINYFGASNGSVELLPLEIRGALSDEDQVMPLKINASGSITELDMGQWQPGQQTQLRLHLSLRYYRLELNQETLIEIDVDNRERKIAGKNQIPKGSDGFI</sequence>
<dbReference type="RefSeq" id="WP_052830074.1">
    <property type="nucleotide sequence ID" value="NZ_CP007142.1"/>
</dbReference>
<dbReference type="InterPro" id="IPR006498">
    <property type="entry name" value="Tail_tube"/>
</dbReference>
<dbReference type="STRING" id="1445510.YC6258_01183"/>
<dbReference type="OrthoDB" id="3078668at2"/>
<gene>
    <name evidence="1" type="ORF">YC6258_01183</name>
</gene>
<evidence type="ECO:0000313" key="1">
    <source>
        <dbReference type="EMBL" id="AJQ93231.1"/>
    </source>
</evidence>